<evidence type="ECO:0000256" key="5">
    <source>
        <dbReference type="SAM" id="Phobius"/>
    </source>
</evidence>
<evidence type="ECO:0000313" key="6">
    <source>
        <dbReference type="EMBL" id="CAE6722643.1"/>
    </source>
</evidence>
<evidence type="ECO:0000313" key="7">
    <source>
        <dbReference type="Proteomes" id="UP000673821"/>
    </source>
</evidence>
<evidence type="ECO:0000256" key="3">
    <source>
        <dbReference type="ARBA" id="ARBA00022989"/>
    </source>
</evidence>
<evidence type="ECO:0008006" key="8">
    <source>
        <dbReference type="Google" id="ProtNLM"/>
    </source>
</evidence>
<feature type="transmembrane region" description="Helical" evidence="5">
    <location>
        <begin position="76"/>
        <end position="95"/>
    </location>
</feature>
<feature type="transmembrane region" description="Helical" evidence="5">
    <location>
        <begin position="101"/>
        <end position="120"/>
    </location>
</feature>
<dbReference type="EMBL" id="CAJNBH010000004">
    <property type="protein sequence ID" value="CAE6722643.1"/>
    <property type="molecule type" value="Genomic_DNA"/>
</dbReference>
<dbReference type="Proteomes" id="UP000673821">
    <property type="component" value="Unassembled WGS sequence"/>
</dbReference>
<protein>
    <recommendedName>
        <fullName evidence="8">DoxX family protein</fullName>
    </recommendedName>
</protein>
<keyword evidence="4 5" id="KW-0472">Membrane</keyword>
<evidence type="ECO:0000256" key="4">
    <source>
        <dbReference type="ARBA" id="ARBA00023136"/>
    </source>
</evidence>
<dbReference type="RefSeq" id="WP_200658224.1">
    <property type="nucleotide sequence ID" value="NZ_CAJNBH010000004.1"/>
</dbReference>
<feature type="transmembrane region" description="Helical" evidence="5">
    <location>
        <begin position="12"/>
        <end position="33"/>
    </location>
</feature>
<organism evidence="6 7">
    <name type="scientific">Paraburkholderia nemoris</name>
    <dbReference type="NCBI Taxonomy" id="2793076"/>
    <lineage>
        <taxon>Bacteria</taxon>
        <taxon>Pseudomonadati</taxon>
        <taxon>Pseudomonadota</taxon>
        <taxon>Betaproteobacteria</taxon>
        <taxon>Burkholderiales</taxon>
        <taxon>Burkholderiaceae</taxon>
        <taxon>Paraburkholderia</taxon>
    </lineage>
</organism>
<dbReference type="InterPro" id="IPR032808">
    <property type="entry name" value="DoxX"/>
</dbReference>
<comment type="caution">
    <text evidence="6">The sequence shown here is derived from an EMBL/GenBank/DDBJ whole genome shotgun (WGS) entry which is preliminary data.</text>
</comment>
<dbReference type="Pfam" id="PF13564">
    <property type="entry name" value="DoxX_2"/>
    <property type="match status" value="1"/>
</dbReference>
<reference evidence="6 7" key="1">
    <citation type="submission" date="2021-02" db="EMBL/GenBank/DDBJ databases">
        <authorList>
            <person name="Vanwijnsberghe S."/>
        </authorList>
    </citation>
    <scope>NUCLEOTIDE SEQUENCE [LARGE SCALE GENOMIC DNA]</scope>
    <source>
        <strain evidence="6 7">R-69776</strain>
    </source>
</reference>
<proteinExistence type="predicted"/>
<keyword evidence="3 5" id="KW-1133">Transmembrane helix</keyword>
<evidence type="ECO:0000256" key="2">
    <source>
        <dbReference type="ARBA" id="ARBA00022692"/>
    </source>
</evidence>
<keyword evidence="2 5" id="KW-0812">Transmembrane</keyword>
<gene>
    <name evidence="6" type="ORF">R69776_01603</name>
</gene>
<keyword evidence="7" id="KW-1185">Reference proteome</keyword>
<name>A0ABM8QYI6_9BURK</name>
<feature type="transmembrane region" description="Helical" evidence="5">
    <location>
        <begin position="53"/>
        <end position="71"/>
    </location>
</feature>
<evidence type="ECO:0000256" key="1">
    <source>
        <dbReference type="ARBA" id="ARBA00004141"/>
    </source>
</evidence>
<comment type="subcellular location">
    <subcellularLocation>
        <location evidence="1">Membrane</location>
        <topology evidence="1">Multi-pass membrane protein</topology>
    </subcellularLocation>
</comment>
<accession>A0ABM8QYI6</accession>
<sequence length="123" mass="13338">MSAIANPTSRRATIILWILRGLMAALFLFGAIMKLTNQQMMVQEFDAVGFGQWFRYVTGLLELVGGIAILVPRVSVLGATILLCVDIGAFVAQVSILHVDWIHTVVAAAILVAVLCMQRVKLG</sequence>